<dbReference type="HAMAP" id="MF_00735">
    <property type="entry name" value="Methyltr_PrmA"/>
    <property type="match status" value="1"/>
</dbReference>
<evidence type="ECO:0000313" key="8">
    <source>
        <dbReference type="Proteomes" id="UP000662904"/>
    </source>
</evidence>
<dbReference type="PANTHER" id="PTHR43648:SF1">
    <property type="entry name" value="ELECTRON TRANSFER FLAVOPROTEIN BETA SUBUNIT LYSINE METHYLTRANSFERASE"/>
    <property type="match status" value="1"/>
</dbReference>
<dbReference type="AlphaFoldDB" id="A0A8A0RQI2"/>
<dbReference type="GO" id="GO:0032259">
    <property type="term" value="P:methylation"/>
    <property type="evidence" value="ECO:0007669"/>
    <property type="project" value="UniProtKB-KW"/>
</dbReference>
<accession>A0A8A0RQI2</accession>
<reference evidence="7" key="1">
    <citation type="submission" date="2020-07" db="EMBL/GenBank/DDBJ databases">
        <title>Koleobacter methoxysyntrophicus gen. nov., sp. nov., a novel anaerobic bacterium isolated from deep subsurface oil field and proposal of Koleobacterales ord. nov. in the phylum Firmicutes.</title>
        <authorList>
            <person name="Sakamoto S."/>
            <person name="Tamaki H."/>
        </authorList>
    </citation>
    <scope>NUCLEOTIDE SEQUENCE</scope>
    <source>
        <strain evidence="7">NRmbB1</strain>
    </source>
</reference>
<dbReference type="RefSeq" id="WP_206707534.1">
    <property type="nucleotide sequence ID" value="NZ_CP059066.1"/>
</dbReference>
<dbReference type="KEGG" id="kme:H0A61_02624"/>
<dbReference type="Gene3D" id="3.40.50.150">
    <property type="entry name" value="Vaccinia Virus protein VP39"/>
    <property type="match status" value="1"/>
</dbReference>
<dbReference type="GO" id="GO:0008276">
    <property type="term" value="F:protein methyltransferase activity"/>
    <property type="evidence" value="ECO:0007669"/>
    <property type="project" value="UniProtKB-UniRule"/>
</dbReference>
<evidence type="ECO:0000256" key="2">
    <source>
        <dbReference type="ARBA" id="ARBA00022490"/>
    </source>
</evidence>
<feature type="binding site" evidence="6">
    <location>
        <position position="234"/>
    </location>
    <ligand>
        <name>S-adenosyl-L-methionine</name>
        <dbReference type="ChEBI" id="CHEBI:59789"/>
    </ligand>
</feature>
<feature type="binding site" evidence="6">
    <location>
        <position position="148"/>
    </location>
    <ligand>
        <name>S-adenosyl-L-methionine</name>
        <dbReference type="ChEBI" id="CHEBI:59789"/>
    </ligand>
</feature>
<evidence type="ECO:0000256" key="5">
    <source>
        <dbReference type="ARBA" id="ARBA00022691"/>
    </source>
</evidence>
<evidence type="ECO:0000256" key="6">
    <source>
        <dbReference type="HAMAP-Rule" id="MF_00735"/>
    </source>
</evidence>
<proteinExistence type="inferred from homology"/>
<dbReference type="InterPro" id="IPR029063">
    <property type="entry name" value="SAM-dependent_MTases_sf"/>
</dbReference>
<name>A0A8A0RQI2_9FIRM</name>
<comment type="subcellular location">
    <subcellularLocation>
        <location evidence="6">Cytoplasm</location>
    </subcellularLocation>
</comment>
<sequence length="299" mass="32899">MKWIEVSIVTTIEALEAVANILYEAGVTGVVIEDWESNISYAEISEDKAIVKGYLPLDSTTSEKIQEIRESVDRLAEYNLTKGKGEIKLTEISDEDWAESWKRYYKPIKVGEKIVVKPTWEDYQPVGGEIIIELDPGMAFGTGTHETTRMCLEVLEDNVKHGDLVIDVGCGSGILSIAAAKLGAGKVIGLDVDRVAVNIAKENIRLNCVEEVVEIKEGDLLEGISLKGDIVISNIVTDVIKKLAPKVPLNLRTGGIFIASGIIKERIMEVRKAVEKNGFDIIEEKEKGDWITIICKLAS</sequence>
<feature type="binding site" evidence="6">
    <location>
        <position position="169"/>
    </location>
    <ligand>
        <name>S-adenosyl-L-methionine</name>
        <dbReference type="ChEBI" id="CHEBI:59789"/>
    </ligand>
</feature>
<dbReference type="Proteomes" id="UP000662904">
    <property type="component" value="Chromosome"/>
</dbReference>
<keyword evidence="7" id="KW-0689">Ribosomal protein</keyword>
<feature type="binding site" evidence="6">
    <location>
        <position position="191"/>
    </location>
    <ligand>
        <name>S-adenosyl-L-methionine</name>
        <dbReference type="ChEBI" id="CHEBI:59789"/>
    </ligand>
</feature>
<protein>
    <recommendedName>
        <fullName evidence="6">Ribosomal protein L11 methyltransferase</fullName>
        <shortName evidence="6">L11 Mtase</shortName>
        <ecNumber evidence="6">2.1.1.-</ecNumber>
    </recommendedName>
</protein>
<organism evidence="7 8">
    <name type="scientific">Koleobacter methoxysyntrophicus</name>
    <dbReference type="NCBI Taxonomy" id="2751313"/>
    <lineage>
        <taxon>Bacteria</taxon>
        <taxon>Bacillati</taxon>
        <taxon>Bacillota</taxon>
        <taxon>Clostridia</taxon>
        <taxon>Koleobacterales</taxon>
        <taxon>Koleobacteraceae</taxon>
        <taxon>Koleobacter</taxon>
    </lineage>
</organism>
<evidence type="ECO:0000313" key="7">
    <source>
        <dbReference type="EMBL" id="QSQ10224.1"/>
    </source>
</evidence>
<dbReference type="CDD" id="cd02440">
    <property type="entry name" value="AdoMet_MTases"/>
    <property type="match status" value="1"/>
</dbReference>
<dbReference type="GO" id="GO:0005840">
    <property type="term" value="C:ribosome"/>
    <property type="evidence" value="ECO:0007669"/>
    <property type="project" value="UniProtKB-KW"/>
</dbReference>
<evidence type="ECO:0000256" key="4">
    <source>
        <dbReference type="ARBA" id="ARBA00022679"/>
    </source>
</evidence>
<keyword evidence="2 6" id="KW-0963">Cytoplasm</keyword>
<dbReference type="GO" id="GO:0005737">
    <property type="term" value="C:cytoplasm"/>
    <property type="evidence" value="ECO:0007669"/>
    <property type="project" value="UniProtKB-SubCell"/>
</dbReference>
<dbReference type="NCBIfam" id="TIGR00406">
    <property type="entry name" value="prmA"/>
    <property type="match status" value="1"/>
</dbReference>
<dbReference type="EC" id="2.1.1.-" evidence="6"/>
<dbReference type="SUPFAM" id="SSF53335">
    <property type="entry name" value="S-adenosyl-L-methionine-dependent methyltransferases"/>
    <property type="match status" value="1"/>
</dbReference>
<comment type="similarity">
    <text evidence="1 6">Belongs to the methyltransferase superfamily. PrmA family.</text>
</comment>
<comment type="function">
    <text evidence="6">Methylates ribosomal protein L11.</text>
</comment>
<dbReference type="PIRSF" id="PIRSF000401">
    <property type="entry name" value="RPL11_MTase"/>
    <property type="match status" value="1"/>
</dbReference>
<dbReference type="EMBL" id="CP059066">
    <property type="protein sequence ID" value="QSQ10224.1"/>
    <property type="molecule type" value="Genomic_DNA"/>
</dbReference>
<keyword evidence="5 6" id="KW-0949">S-adenosyl-L-methionine</keyword>
<dbReference type="PANTHER" id="PTHR43648">
    <property type="entry name" value="ELECTRON TRANSFER FLAVOPROTEIN BETA SUBUNIT LYSINE METHYLTRANSFERASE"/>
    <property type="match status" value="1"/>
</dbReference>
<gene>
    <name evidence="6 7" type="primary">prmA</name>
    <name evidence="7" type="ORF">H0A61_02624</name>
</gene>
<keyword evidence="7" id="KW-0687">Ribonucleoprotein</keyword>
<keyword evidence="4 6" id="KW-0808">Transferase</keyword>
<comment type="catalytic activity">
    <reaction evidence="6">
        <text>L-lysyl-[protein] + 3 S-adenosyl-L-methionine = N(6),N(6),N(6)-trimethyl-L-lysyl-[protein] + 3 S-adenosyl-L-homocysteine + 3 H(+)</text>
        <dbReference type="Rhea" id="RHEA:54192"/>
        <dbReference type="Rhea" id="RHEA-COMP:9752"/>
        <dbReference type="Rhea" id="RHEA-COMP:13826"/>
        <dbReference type="ChEBI" id="CHEBI:15378"/>
        <dbReference type="ChEBI" id="CHEBI:29969"/>
        <dbReference type="ChEBI" id="CHEBI:57856"/>
        <dbReference type="ChEBI" id="CHEBI:59789"/>
        <dbReference type="ChEBI" id="CHEBI:61961"/>
    </reaction>
</comment>
<dbReference type="InterPro" id="IPR050078">
    <property type="entry name" value="Ribosomal_L11_MeTrfase_PrmA"/>
</dbReference>
<evidence type="ECO:0000256" key="3">
    <source>
        <dbReference type="ARBA" id="ARBA00022603"/>
    </source>
</evidence>
<evidence type="ECO:0000256" key="1">
    <source>
        <dbReference type="ARBA" id="ARBA00009741"/>
    </source>
</evidence>
<keyword evidence="3 6" id="KW-0489">Methyltransferase</keyword>
<dbReference type="Pfam" id="PF06325">
    <property type="entry name" value="PrmA"/>
    <property type="match status" value="1"/>
</dbReference>
<keyword evidence="8" id="KW-1185">Reference proteome</keyword>
<dbReference type="InterPro" id="IPR004498">
    <property type="entry name" value="Ribosomal_PrmA_MeTrfase"/>
</dbReference>